<dbReference type="Gene3D" id="2.60.40.10">
    <property type="entry name" value="Immunoglobulins"/>
    <property type="match status" value="2"/>
</dbReference>
<feature type="domain" description="Ig-like" evidence="7">
    <location>
        <begin position="27"/>
        <end position="136"/>
    </location>
</feature>
<keyword evidence="6" id="KW-0393">Immunoglobulin domain</keyword>
<reference evidence="9" key="1">
    <citation type="submission" date="2015-09" db="EMBL/GenBank/DDBJ databases">
        <authorList>
            <person name="Sai Rama Sridatta P."/>
        </authorList>
    </citation>
    <scope>NUCLEOTIDE SEQUENCE [LARGE SCALE GENOMIC DNA]</scope>
</reference>
<sequence length="226" mass="24713">SISSSSLVCGPQGLMGGVRSCQKARGPRLISQLLSLTRRVGETVSFSCGRTNQCGSNYVFWYQKKDKETFKAILRITSGGSPGKPYNHPQENDFTAARTQSSCELKIATVQVSHSASYYCSCYSSHNKDIVKPVVSVYPAASRAHLGGKTSLLCLASGMFPPLVQFSWKRQEEDGNLVDVSSLGLHISLFTFCSSLKDFNIHSLILLECPTAQQIPITQLSLHRSD</sequence>
<dbReference type="InterPro" id="IPR013783">
    <property type="entry name" value="Ig-like_fold"/>
</dbReference>
<evidence type="ECO:0000256" key="3">
    <source>
        <dbReference type="ARBA" id="ARBA00022989"/>
    </source>
</evidence>
<comment type="subcellular location">
    <subcellularLocation>
        <location evidence="1">Membrane</location>
    </subcellularLocation>
</comment>
<keyword evidence="9" id="KW-1185">Reference proteome</keyword>
<name>A0A4W6CM57_LATCA</name>
<dbReference type="InterPro" id="IPR003599">
    <property type="entry name" value="Ig_sub"/>
</dbReference>
<dbReference type="SUPFAM" id="SSF48726">
    <property type="entry name" value="Immunoglobulin"/>
    <property type="match status" value="2"/>
</dbReference>
<protein>
    <recommendedName>
        <fullName evidence="7">Ig-like domain-containing protein</fullName>
    </recommendedName>
</protein>
<evidence type="ECO:0000313" key="9">
    <source>
        <dbReference type="Proteomes" id="UP000314980"/>
    </source>
</evidence>
<organism evidence="8 9">
    <name type="scientific">Lates calcarifer</name>
    <name type="common">Barramundi</name>
    <name type="synonym">Holocentrus calcarifer</name>
    <dbReference type="NCBI Taxonomy" id="8187"/>
    <lineage>
        <taxon>Eukaryota</taxon>
        <taxon>Metazoa</taxon>
        <taxon>Chordata</taxon>
        <taxon>Craniata</taxon>
        <taxon>Vertebrata</taxon>
        <taxon>Euteleostomi</taxon>
        <taxon>Actinopterygii</taxon>
        <taxon>Neopterygii</taxon>
        <taxon>Teleostei</taxon>
        <taxon>Neoteleostei</taxon>
        <taxon>Acanthomorphata</taxon>
        <taxon>Carangaria</taxon>
        <taxon>Carangaria incertae sedis</taxon>
        <taxon>Centropomidae</taxon>
        <taxon>Lates</taxon>
    </lineage>
</organism>
<dbReference type="PANTHER" id="PTHR19256:SF65">
    <property type="entry name" value="T CELL RECEPTOR GAMMA CONSTANT 1-RELATED"/>
    <property type="match status" value="1"/>
</dbReference>
<dbReference type="Pfam" id="PF07686">
    <property type="entry name" value="V-set"/>
    <property type="match status" value="1"/>
</dbReference>
<dbReference type="PROSITE" id="PS50835">
    <property type="entry name" value="IG_LIKE"/>
    <property type="match status" value="1"/>
</dbReference>
<reference evidence="8" key="3">
    <citation type="submission" date="2025-09" db="UniProtKB">
        <authorList>
            <consortium name="Ensembl"/>
        </authorList>
    </citation>
    <scope>IDENTIFICATION</scope>
</reference>
<dbReference type="GO" id="GO:0016020">
    <property type="term" value="C:membrane"/>
    <property type="evidence" value="ECO:0007669"/>
    <property type="project" value="UniProtKB-SubCell"/>
</dbReference>
<dbReference type="InterPro" id="IPR051117">
    <property type="entry name" value="TRG_var/const_region"/>
</dbReference>
<proteinExistence type="predicted"/>
<keyword evidence="3" id="KW-1133">Transmembrane helix</keyword>
<dbReference type="PANTHER" id="PTHR19256">
    <property type="entry name" value="T-CELL RECEPTOR GAMMA CHAIN"/>
    <property type="match status" value="1"/>
</dbReference>
<dbReference type="InterPro" id="IPR036179">
    <property type="entry name" value="Ig-like_dom_sf"/>
</dbReference>
<reference evidence="8" key="2">
    <citation type="submission" date="2025-08" db="UniProtKB">
        <authorList>
            <consortium name="Ensembl"/>
        </authorList>
    </citation>
    <scope>IDENTIFICATION</scope>
</reference>
<accession>A0A4W6CM57</accession>
<keyword evidence="5" id="KW-0675">Receptor</keyword>
<dbReference type="CDD" id="cd00099">
    <property type="entry name" value="IgV"/>
    <property type="match status" value="1"/>
</dbReference>
<evidence type="ECO:0000256" key="6">
    <source>
        <dbReference type="ARBA" id="ARBA00023319"/>
    </source>
</evidence>
<dbReference type="InterPro" id="IPR013106">
    <property type="entry name" value="Ig_V-set"/>
</dbReference>
<dbReference type="Ensembl" id="ENSLCAT00010013685.1">
    <property type="protein sequence ID" value="ENSLCAP00010013404.1"/>
    <property type="gene ID" value="ENSLCAG00010006358.1"/>
</dbReference>
<dbReference type="InterPro" id="IPR007110">
    <property type="entry name" value="Ig-like_dom"/>
</dbReference>
<dbReference type="SMART" id="SM00409">
    <property type="entry name" value="IG"/>
    <property type="match status" value="1"/>
</dbReference>
<keyword evidence="4" id="KW-0472">Membrane</keyword>
<dbReference type="Proteomes" id="UP000314980">
    <property type="component" value="Unassembled WGS sequence"/>
</dbReference>
<evidence type="ECO:0000313" key="8">
    <source>
        <dbReference type="Ensembl" id="ENSLCAP00010013404.1"/>
    </source>
</evidence>
<dbReference type="AlphaFoldDB" id="A0A4W6CM57"/>
<evidence type="ECO:0000256" key="2">
    <source>
        <dbReference type="ARBA" id="ARBA00022692"/>
    </source>
</evidence>
<evidence type="ECO:0000256" key="1">
    <source>
        <dbReference type="ARBA" id="ARBA00004370"/>
    </source>
</evidence>
<dbReference type="GeneTree" id="ENSGT00670000098480"/>
<evidence type="ECO:0000256" key="4">
    <source>
        <dbReference type="ARBA" id="ARBA00023136"/>
    </source>
</evidence>
<evidence type="ECO:0000256" key="5">
    <source>
        <dbReference type="ARBA" id="ARBA00023170"/>
    </source>
</evidence>
<evidence type="ECO:0000259" key="7">
    <source>
        <dbReference type="PROSITE" id="PS50835"/>
    </source>
</evidence>
<keyword evidence="2" id="KW-0812">Transmembrane</keyword>